<evidence type="ECO:0000256" key="2">
    <source>
        <dbReference type="SAM" id="MobiDB-lite"/>
    </source>
</evidence>
<evidence type="ECO:0000259" key="3">
    <source>
        <dbReference type="Pfam" id="PF13476"/>
    </source>
</evidence>
<proteinExistence type="predicted"/>
<dbReference type="InterPro" id="IPR027417">
    <property type="entry name" value="P-loop_NTPase"/>
</dbReference>
<evidence type="ECO:0000313" key="4">
    <source>
        <dbReference type="EMBL" id="MFC7142886.1"/>
    </source>
</evidence>
<organism evidence="4 5">
    <name type="scientific">Halosimplex aquaticum</name>
    <dbReference type="NCBI Taxonomy" id="3026162"/>
    <lineage>
        <taxon>Archaea</taxon>
        <taxon>Methanobacteriati</taxon>
        <taxon>Methanobacteriota</taxon>
        <taxon>Stenosarchaea group</taxon>
        <taxon>Halobacteria</taxon>
        <taxon>Halobacteriales</taxon>
        <taxon>Haloarculaceae</taxon>
        <taxon>Halosimplex</taxon>
    </lineage>
</organism>
<feature type="compositionally biased region" description="Basic and acidic residues" evidence="2">
    <location>
        <begin position="254"/>
        <end position="276"/>
    </location>
</feature>
<feature type="region of interest" description="Disordered" evidence="2">
    <location>
        <begin position="454"/>
        <end position="478"/>
    </location>
</feature>
<feature type="domain" description="Rad50/SbcC-type AAA" evidence="3">
    <location>
        <begin position="28"/>
        <end position="303"/>
    </location>
</feature>
<gene>
    <name evidence="4" type="ORF">ACFQMA_24055</name>
</gene>
<dbReference type="Gene3D" id="3.40.50.300">
    <property type="entry name" value="P-loop containing nucleotide triphosphate hydrolases"/>
    <property type="match status" value="2"/>
</dbReference>
<dbReference type="GeneID" id="78823249"/>
<feature type="region of interest" description="Disordered" evidence="2">
    <location>
        <begin position="358"/>
        <end position="383"/>
    </location>
</feature>
<dbReference type="Proteomes" id="UP001596432">
    <property type="component" value="Unassembled WGS sequence"/>
</dbReference>
<accession>A0ABD5YB05</accession>
<dbReference type="EMBL" id="JBHTAS010000002">
    <property type="protein sequence ID" value="MFC7142886.1"/>
    <property type="molecule type" value="Genomic_DNA"/>
</dbReference>
<dbReference type="RefSeq" id="WP_274326340.1">
    <property type="nucleotide sequence ID" value="NZ_CP118159.1"/>
</dbReference>
<dbReference type="AlphaFoldDB" id="A0ABD5YB05"/>
<dbReference type="PANTHER" id="PTHR41259:SF1">
    <property type="entry name" value="DOUBLE-STRAND BREAK REPAIR RAD50 ATPASE, PUTATIVE-RELATED"/>
    <property type="match status" value="1"/>
</dbReference>
<sequence length="1158" mass="130255">MTRDPICFEEIQIVQAPGFETGGFSVDDLCSGINVVHGPNAAGKTTLAESLEWLCWPETADERASLVGQLSLNGEDWRVEVDKGRTSYQRDGQEANGPSLPPADQRDRYRLSLHDLLQRDNNNESFAEIIERESAGGYDLSAAYDELGYSDSPSRANRNVVQNAKGAIQELREARNDVSELRQEQIELSRLRSELEAARQAQQRSELLEQAIDYAQARNELEQAESRLDEFPDIVDQIDGDEIERVRSLEDDIDEWTDKKDEAEETKTDAQERLDEADLPEEGLPTGRIDHLKELRDDLDSAEDRKRDLQGELADAKRQRETAREDIPLEVDTEDLVDLEPVTWKTVSKFAREAEELQSERETREAVQRLLEDGEHPDPNLPTLQRASQSLEEWLAASVATESNDGSEAFRIAVFSAVSLASTGIALGLLVHPLLFSILVVAAGIFWYGLRARSQSKDGGDSREPHRESFEKTGLNPPAAWTEDEVRSRLIGLYDAIAAHKLAERRSEWRDSLATDSDTLEQKEQNLEETRAKLQDQLGAAPDASDVELAVISKRVLDWQEAHDEVEGIRESIETVDEQIETAREELQSKLDPYGYDAVQSSGEVTETIRDLENREQQREAAQRDLDQATETIQEATEKIDALEADRDEIFVDLNLDPDDHDQLEELCEQVEAYDSAAEAVREAEIRAKTEAEELESYPEFEPDLKEQEIADLREDLREAERTAEDFDDLQSRIADIKAEIRQAKSDDQVETALAERDRALDDLQDQLEDDCAAMVGDVLVDHVQEATMETSRPDVFERAREILATITRGRYRLDFDENDAEFRAFDESKQKGLALDELSSGTRVQVLLAVRIAFVEQQEQGVRIPLLLDETLANTDDRRARTIIESTIELARNGRQIFYFTAQGDEVAKWTAALESTNGVNHEIIDLATVRDVDDSVHIPELASIESFTPKVPSRDGHDHASYGDELEVDSFNPHRGTGTAHMWYVVDDVETLHQLLELGIEHWGQLNNLLQWGNGDLSSVGSDQITIVEENAAALSEFVDAWKVGRGEPVDREVLEASGAVSGNFIDEVTALAESVNGDGRQIVEALHNGEVNRFRSGKVDKLETYLEENGYIEPRDTLDQGQIRARVIERYVDEGVSRDEAKDRTDELLSRLDGA</sequence>
<keyword evidence="5" id="KW-1185">Reference proteome</keyword>
<comment type="caution">
    <text evidence="4">The sequence shown here is derived from an EMBL/GenBank/DDBJ whole genome shotgun (WGS) entry which is preliminary data.</text>
</comment>
<feature type="compositionally biased region" description="Basic and acidic residues" evidence="2">
    <location>
        <begin position="358"/>
        <end position="378"/>
    </location>
</feature>
<keyword evidence="1" id="KW-0175">Coiled coil</keyword>
<feature type="compositionally biased region" description="Basic and acidic residues" evidence="2">
    <location>
        <begin position="288"/>
        <end position="321"/>
    </location>
</feature>
<evidence type="ECO:0000313" key="5">
    <source>
        <dbReference type="Proteomes" id="UP001596432"/>
    </source>
</evidence>
<protein>
    <submittedName>
        <fullName evidence="4">SMC family ATPase</fullName>
    </submittedName>
</protein>
<feature type="coiled-coil region" evidence="1">
    <location>
        <begin position="566"/>
        <end position="770"/>
    </location>
</feature>
<feature type="coiled-coil region" evidence="1">
    <location>
        <begin position="510"/>
        <end position="540"/>
    </location>
</feature>
<dbReference type="Pfam" id="PF13476">
    <property type="entry name" value="AAA_23"/>
    <property type="match status" value="1"/>
</dbReference>
<dbReference type="SUPFAM" id="SSF52540">
    <property type="entry name" value="P-loop containing nucleoside triphosphate hydrolases"/>
    <property type="match status" value="1"/>
</dbReference>
<reference evidence="4 5" key="1">
    <citation type="journal article" date="2019" name="Int. J. Syst. Evol. Microbiol.">
        <title>The Global Catalogue of Microorganisms (GCM) 10K type strain sequencing project: providing services to taxonomists for standard genome sequencing and annotation.</title>
        <authorList>
            <consortium name="The Broad Institute Genomics Platform"/>
            <consortium name="The Broad Institute Genome Sequencing Center for Infectious Disease"/>
            <person name="Wu L."/>
            <person name="Ma J."/>
        </authorList>
    </citation>
    <scope>NUCLEOTIDE SEQUENCE [LARGE SCALE GENOMIC DNA]</scope>
    <source>
        <strain evidence="4 5">XZYJT29</strain>
    </source>
</reference>
<dbReference type="PANTHER" id="PTHR41259">
    <property type="entry name" value="DOUBLE-STRAND BREAK REPAIR RAD50 ATPASE, PUTATIVE-RELATED"/>
    <property type="match status" value="1"/>
</dbReference>
<feature type="region of interest" description="Disordered" evidence="2">
    <location>
        <begin position="254"/>
        <end position="321"/>
    </location>
</feature>
<evidence type="ECO:0000256" key="1">
    <source>
        <dbReference type="SAM" id="Coils"/>
    </source>
</evidence>
<dbReference type="InterPro" id="IPR038729">
    <property type="entry name" value="Rad50/SbcC_AAA"/>
</dbReference>
<name>A0ABD5YB05_9EURY</name>
<feature type="compositionally biased region" description="Basic and acidic residues" evidence="2">
    <location>
        <begin position="455"/>
        <end position="471"/>
    </location>
</feature>